<comment type="caution">
    <text evidence="1">The sequence shown here is derived from an EMBL/GenBank/DDBJ whole genome shotgun (WGS) entry which is preliminary data.</text>
</comment>
<dbReference type="AlphaFoldDB" id="A0A9D2UH12"/>
<organism evidence="1 2">
    <name type="scientific">Candidatus Avibacteroides avistercoris</name>
    <dbReference type="NCBI Taxonomy" id="2840690"/>
    <lineage>
        <taxon>Bacteria</taxon>
        <taxon>Pseudomonadati</taxon>
        <taxon>Bacteroidota</taxon>
        <taxon>Bacteroidia</taxon>
        <taxon>Bacteroidales</taxon>
        <taxon>Bacteroidaceae</taxon>
        <taxon>Bacteroidaceae incertae sedis</taxon>
        <taxon>Candidatus Avibacteroides</taxon>
    </lineage>
</organism>
<proteinExistence type="predicted"/>
<reference evidence="1" key="2">
    <citation type="submission" date="2021-04" db="EMBL/GenBank/DDBJ databases">
        <authorList>
            <person name="Gilroy R."/>
        </authorList>
    </citation>
    <scope>NUCLEOTIDE SEQUENCE</scope>
    <source>
        <strain evidence="1">MalCec1-1739</strain>
    </source>
</reference>
<dbReference type="Pfam" id="PF02620">
    <property type="entry name" value="YceD"/>
    <property type="match status" value="1"/>
</dbReference>
<dbReference type="Proteomes" id="UP000787625">
    <property type="component" value="Unassembled WGS sequence"/>
</dbReference>
<evidence type="ECO:0000313" key="2">
    <source>
        <dbReference type="Proteomes" id="UP000787625"/>
    </source>
</evidence>
<gene>
    <name evidence="1" type="ORF">IAA93_00415</name>
</gene>
<dbReference type="InterPro" id="IPR003772">
    <property type="entry name" value="YceD"/>
</dbReference>
<evidence type="ECO:0000313" key="1">
    <source>
        <dbReference type="EMBL" id="HJD52181.1"/>
    </source>
</evidence>
<accession>A0A9D2UH12</accession>
<name>A0A9D2UH12_9BACT</name>
<protein>
    <submittedName>
        <fullName evidence="1">DUF177 domain-containing protein</fullName>
    </submittedName>
</protein>
<sequence length="181" mass="20139">MGVLEQFNIDLGGMAENVLHRDYVLDDAFFAAIGSAELTKGRMEASVDVRRISHGYEIELDCKGIAIVPCDRCLDDVSLDIEAHDRFVAVLRDGESDDDGLVYVDNPEGIFNVAWKLFEAAALALPVRRVHPDGQCNGEMDAMLCAYETDEECGSESDDEREDKAIDPRWEGLKKLLNNNK</sequence>
<dbReference type="EMBL" id="DWUP01000009">
    <property type="protein sequence ID" value="HJD52181.1"/>
    <property type="molecule type" value="Genomic_DNA"/>
</dbReference>
<reference evidence="1" key="1">
    <citation type="journal article" date="2021" name="PeerJ">
        <title>Extensive microbial diversity within the chicken gut microbiome revealed by metagenomics and culture.</title>
        <authorList>
            <person name="Gilroy R."/>
            <person name="Ravi A."/>
            <person name="Getino M."/>
            <person name="Pursley I."/>
            <person name="Horton D.L."/>
            <person name="Alikhan N.F."/>
            <person name="Baker D."/>
            <person name="Gharbi K."/>
            <person name="Hall N."/>
            <person name="Watson M."/>
            <person name="Adriaenssens E.M."/>
            <person name="Foster-Nyarko E."/>
            <person name="Jarju S."/>
            <person name="Secka A."/>
            <person name="Antonio M."/>
            <person name="Oren A."/>
            <person name="Chaudhuri R.R."/>
            <person name="La Ragione R."/>
            <person name="Hildebrand F."/>
            <person name="Pallen M.J."/>
        </authorList>
    </citation>
    <scope>NUCLEOTIDE SEQUENCE</scope>
    <source>
        <strain evidence="1">MalCec1-1739</strain>
    </source>
</reference>